<sequence length="89" mass="10378">MDNGKLEAGTMHIERPFYEDKAIRTEFQYQKPRALGIDVYALLPIAVRCTTKCDGRYQKRVKSHSHRKAVLRTQKNQRGISVRESEKTQ</sequence>
<keyword evidence="2" id="KW-1185">Reference proteome</keyword>
<evidence type="ECO:0000313" key="1">
    <source>
        <dbReference type="EMBL" id="KAF7281015.1"/>
    </source>
</evidence>
<reference evidence="1" key="1">
    <citation type="submission" date="2020-08" db="EMBL/GenBank/DDBJ databases">
        <title>Genome sequencing and assembly of the red palm weevil Rhynchophorus ferrugineus.</title>
        <authorList>
            <person name="Dias G.B."/>
            <person name="Bergman C.M."/>
            <person name="Manee M."/>
        </authorList>
    </citation>
    <scope>NUCLEOTIDE SEQUENCE</scope>
    <source>
        <strain evidence="1">AA-2017</strain>
        <tissue evidence="1">Whole larva</tissue>
    </source>
</reference>
<accession>A0A834IHT2</accession>
<comment type="caution">
    <text evidence="1">The sequence shown here is derived from an EMBL/GenBank/DDBJ whole genome shotgun (WGS) entry which is preliminary data.</text>
</comment>
<name>A0A834IHT2_RHYFE</name>
<protein>
    <submittedName>
        <fullName evidence="1">Uncharacterized protein</fullName>
    </submittedName>
</protein>
<dbReference type="Proteomes" id="UP000625711">
    <property type="component" value="Unassembled WGS sequence"/>
</dbReference>
<gene>
    <name evidence="1" type="ORF">GWI33_005246</name>
</gene>
<evidence type="ECO:0000313" key="2">
    <source>
        <dbReference type="Proteomes" id="UP000625711"/>
    </source>
</evidence>
<dbReference type="EMBL" id="JAACXV010000263">
    <property type="protein sequence ID" value="KAF7281015.1"/>
    <property type="molecule type" value="Genomic_DNA"/>
</dbReference>
<organism evidence="1 2">
    <name type="scientific">Rhynchophorus ferrugineus</name>
    <name type="common">Red palm weevil</name>
    <name type="synonym">Curculio ferrugineus</name>
    <dbReference type="NCBI Taxonomy" id="354439"/>
    <lineage>
        <taxon>Eukaryota</taxon>
        <taxon>Metazoa</taxon>
        <taxon>Ecdysozoa</taxon>
        <taxon>Arthropoda</taxon>
        <taxon>Hexapoda</taxon>
        <taxon>Insecta</taxon>
        <taxon>Pterygota</taxon>
        <taxon>Neoptera</taxon>
        <taxon>Endopterygota</taxon>
        <taxon>Coleoptera</taxon>
        <taxon>Polyphaga</taxon>
        <taxon>Cucujiformia</taxon>
        <taxon>Curculionidae</taxon>
        <taxon>Dryophthorinae</taxon>
        <taxon>Rhynchophorus</taxon>
    </lineage>
</organism>
<proteinExistence type="predicted"/>
<dbReference type="AlphaFoldDB" id="A0A834IHT2"/>
<dbReference type="PROSITE" id="PS50096">
    <property type="entry name" value="IQ"/>
    <property type="match status" value="1"/>
</dbReference>